<keyword evidence="1" id="KW-1133">Transmembrane helix</keyword>
<dbReference type="Proteomes" id="UP001339962">
    <property type="component" value="Unassembled WGS sequence"/>
</dbReference>
<gene>
    <name evidence="2" type="ORF">P9850_03000</name>
</gene>
<dbReference type="AlphaFoldDB" id="A0ABD5IRD1"/>
<feature type="transmembrane region" description="Helical" evidence="1">
    <location>
        <begin position="6"/>
        <end position="22"/>
    </location>
</feature>
<organism evidence="2 3">
    <name type="scientific">Anoxybacteroides rupiense</name>
    <dbReference type="NCBI Taxonomy" id="311460"/>
    <lineage>
        <taxon>Bacteria</taxon>
        <taxon>Bacillati</taxon>
        <taxon>Bacillota</taxon>
        <taxon>Bacilli</taxon>
        <taxon>Bacillales</taxon>
        <taxon>Anoxybacillaceae</taxon>
        <taxon>Anoxybacteroides</taxon>
    </lineage>
</organism>
<keyword evidence="1" id="KW-0812">Transmembrane</keyword>
<sequence length="58" mass="6626">MNKTIYAITAVIAAIFLYRYRYRLLNGALSIRPLQTLLVRAGMSIPFVRKAVVSQVFH</sequence>
<evidence type="ECO:0000313" key="2">
    <source>
        <dbReference type="EMBL" id="MED5050838.1"/>
    </source>
</evidence>
<comment type="caution">
    <text evidence="2">The sequence shown here is derived from an EMBL/GenBank/DDBJ whole genome shotgun (WGS) entry which is preliminary data.</text>
</comment>
<accession>A0ABD5IRD1</accession>
<keyword evidence="1" id="KW-0472">Membrane</keyword>
<name>A0ABD5IRD1_9BACL</name>
<evidence type="ECO:0000313" key="3">
    <source>
        <dbReference type="Proteomes" id="UP001339962"/>
    </source>
</evidence>
<evidence type="ECO:0000256" key="1">
    <source>
        <dbReference type="SAM" id="Phobius"/>
    </source>
</evidence>
<protein>
    <submittedName>
        <fullName evidence="2">Uncharacterized protein</fullName>
    </submittedName>
</protein>
<proteinExistence type="predicted"/>
<reference evidence="2 3" key="1">
    <citation type="submission" date="2023-03" db="EMBL/GenBank/DDBJ databases">
        <title>Bacillus Genome Sequencing.</title>
        <authorList>
            <person name="Dunlap C."/>
        </authorList>
    </citation>
    <scope>NUCLEOTIDE SEQUENCE [LARGE SCALE GENOMIC DNA]</scope>
    <source>
        <strain evidence="2 3">NRS-38</strain>
    </source>
</reference>
<dbReference type="EMBL" id="JARTLI010000004">
    <property type="protein sequence ID" value="MED5050838.1"/>
    <property type="molecule type" value="Genomic_DNA"/>
</dbReference>
<dbReference type="RefSeq" id="WP_197430989.1">
    <property type="nucleotide sequence ID" value="NZ_JARTLI010000004.1"/>
</dbReference>